<protein>
    <submittedName>
        <fullName evidence="2">Uncharacterized protein</fullName>
    </submittedName>
</protein>
<sequence length="99" mass="10583">MAISPDHNFKDRSLPFDETGPKKSKMPPCGGSGTIDVLHRDVNKTAVLAGARKGLPAKEMRRAAPMAEMPRPDSKLGKTSKSIPQDSRDSCHGVSLTLG</sequence>
<dbReference type="EMBL" id="JAVDUP010000001">
    <property type="protein sequence ID" value="MDR6898822.1"/>
    <property type="molecule type" value="Genomic_DNA"/>
</dbReference>
<feature type="compositionally biased region" description="Basic and acidic residues" evidence="1">
    <location>
        <begin position="7"/>
        <end position="21"/>
    </location>
</feature>
<gene>
    <name evidence="2" type="ORF">J2W52_000410</name>
</gene>
<accession>A0ABU1SIJ8</accession>
<dbReference type="Proteomes" id="UP001250791">
    <property type="component" value="Unassembled WGS sequence"/>
</dbReference>
<comment type="caution">
    <text evidence="2">The sequence shown here is derived from an EMBL/GenBank/DDBJ whole genome shotgun (WGS) entry which is preliminary data.</text>
</comment>
<evidence type="ECO:0000256" key="1">
    <source>
        <dbReference type="SAM" id="MobiDB-lite"/>
    </source>
</evidence>
<feature type="region of interest" description="Disordered" evidence="1">
    <location>
        <begin position="1"/>
        <end position="36"/>
    </location>
</feature>
<evidence type="ECO:0000313" key="3">
    <source>
        <dbReference type="Proteomes" id="UP001250791"/>
    </source>
</evidence>
<evidence type="ECO:0000313" key="2">
    <source>
        <dbReference type="EMBL" id="MDR6898822.1"/>
    </source>
</evidence>
<organism evidence="2 3">
    <name type="scientific">Rhizobium miluonense</name>
    <dbReference type="NCBI Taxonomy" id="411945"/>
    <lineage>
        <taxon>Bacteria</taxon>
        <taxon>Pseudomonadati</taxon>
        <taxon>Pseudomonadota</taxon>
        <taxon>Alphaproteobacteria</taxon>
        <taxon>Hyphomicrobiales</taxon>
        <taxon>Rhizobiaceae</taxon>
        <taxon>Rhizobium/Agrobacterium group</taxon>
        <taxon>Rhizobium</taxon>
    </lineage>
</organism>
<proteinExistence type="predicted"/>
<feature type="region of interest" description="Disordered" evidence="1">
    <location>
        <begin position="53"/>
        <end position="99"/>
    </location>
</feature>
<name>A0ABU1SIJ8_9HYPH</name>
<keyword evidence="3" id="KW-1185">Reference proteome</keyword>
<dbReference type="RefSeq" id="WP_162700903.1">
    <property type="nucleotide sequence ID" value="NZ_JAVDUP010000001.1"/>
</dbReference>
<reference evidence="2 3" key="1">
    <citation type="submission" date="2023-07" db="EMBL/GenBank/DDBJ databases">
        <title>Sorghum-associated microbial communities from plants grown in Nebraska, USA.</title>
        <authorList>
            <person name="Schachtman D."/>
        </authorList>
    </citation>
    <scope>NUCLEOTIDE SEQUENCE [LARGE SCALE GENOMIC DNA]</scope>
    <source>
        <strain evidence="2 3">3199</strain>
    </source>
</reference>